<evidence type="ECO:0000313" key="2">
    <source>
        <dbReference type="EMBL" id="KAA9028228.1"/>
    </source>
</evidence>
<evidence type="ECO:0000313" key="3">
    <source>
        <dbReference type="Proteomes" id="UP000325933"/>
    </source>
</evidence>
<dbReference type="RefSeq" id="WP_150426151.1">
    <property type="nucleotide sequence ID" value="NZ_VYQA01000010.1"/>
</dbReference>
<evidence type="ECO:0000313" key="4">
    <source>
        <dbReference type="Proteomes" id="UP000326364"/>
    </source>
</evidence>
<dbReference type="EMBL" id="VYQB01000009">
    <property type="protein sequence ID" value="KAA9015815.1"/>
    <property type="molecule type" value="Genomic_DNA"/>
</dbReference>
<sequence>MDTGFSPVETGVIAINPQYYLGRKTPCPDCGGSQWIVGRVVAECAHCDTPLPLAASQHRAWLTLSLAPLPLTSSL</sequence>
<proteinExistence type="predicted"/>
<protein>
    <submittedName>
        <fullName evidence="2">Uncharacterized protein</fullName>
    </submittedName>
</protein>
<accession>A0A5J5HZ89</accession>
<dbReference type="AlphaFoldDB" id="A0A5J5HZ89"/>
<organism evidence="2 3">
    <name type="scientific">Sphingobium limneticum</name>
    <dbReference type="NCBI Taxonomy" id="1007511"/>
    <lineage>
        <taxon>Bacteria</taxon>
        <taxon>Pseudomonadati</taxon>
        <taxon>Pseudomonadota</taxon>
        <taxon>Alphaproteobacteria</taxon>
        <taxon>Sphingomonadales</taxon>
        <taxon>Sphingomonadaceae</taxon>
        <taxon>Sphingobium</taxon>
    </lineage>
</organism>
<evidence type="ECO:0000313" key="1">
    <source>
        <dbReference type="EMBL" id="KAA9015815.1"/>
    </source>
</evidence>
<comment type="caution">
    <text evidence="2">The sequence shown here is derived from an EMBL/GenBank/DDBJ whole genome shotgun (WGS) entry which is preliminary data.</text>
</comment>
<keyword evidence="4" id="KW-1185">Reference proteome</keyword>
<name>A0A5J5HZ89_9SPHN</name>
<dbReference type="Proteomes" id="UP000326364">
    <property type="component" value="Unassembled WGS sequence"/>
</dbReference>
<dbReference type="Proteomes" id="UP000325933">
    <property type="component" value="Unassembled WGS sequence"/>
</dbReference>
<dbReference type="EMBL" id="VYQA01000010">
    <property type="protein sequence ID" value="KAA9028228.1"/>
    <property type="molecule type" value="Genomic_DNA"/>
</dbReference>
<gene>
    <name evidence="2" type="ORF">F4U95_14285</name>
    <name evidence="1" type="ORF">F4U96_13155</name>
</gene>
<reference evidence="3 4" key="1">
    <citation type="submission" date="2019-09" db="EMBL/GenBank/DDBJ databases">
        <authorList>
            <person name="Feng G."/>
        </authorList>
    </citation>
    <scope>NUCLEOTIDE SEQUENCE [LARGE SCALE GENOMIC DNA]</scope>
    <source>
        <strain evidence="2 3">KACC 19283</strain>
        <strain evidence="1 4">KACC 19284</strain>
    </source>
</reference>